<accession>A0A1S8AAP1</accession>
<keyword evidence="2" id="KW-1185">Reference proteome</keyword>
<dbReference type="GO" id="GO:0016301">
    <property type="term" value="F:kinase activity"/>
    <property type="evidence" value="ECO:0007669"/>
    <property type="project" value="UniProtKB-KW"/>
</dbReference>
<organism evidence="1">
    <name type="scientific">Rosellinia necatrix</name>
    <name type="common">White root-rot fungus</name>
    <dbReference type="NCBI Taxonomy" id="77044"/>
    <lineage>
        <taxon>Eukaryota</taxon>
        <taxon>Fungi</taxon>
        <taxon>Dikarya</taxon>
        <taxon>Ascomycota</taxon>
        <taxon>Pezizomycotina</taxon>
        <taxon>Sordariomycetes</taxon>
        <taxon>Xylariomycetidae</taxon>
        <taxon>Xylariales</taxon>
        <taxon>Xylariaceae</taxon>
        <taxon>Rosellinia</taxon>
    </lineage>
</organism>
<dbReference type="EMBL" id="DF977493">
    <property type="protein sequence ID" value="GAW26770.1"/>
    <property type="molecule type" value="Genomic_DNA"/>
</dbReference>
<evidence type="ECO:0000313" key="1">
    <source>
        <dbReference type="EMBL" id="GAW26770.1"/>
    </source>
</evidence>
<proteinExistence type="predicted"/>
<name>A0A1S8AAP1_ROSNE</name>
<evidence type="ECO:0000313" key="2">
    <source>
        <dbReference type="Proteomes" id="UP000054516"/>
    </source>
</evidence>
<dbReference type="OMA" id="PREKSTY"/>
<dbReference type="OrthoDB" id="4767558at2759"/>
<sequence length="217" mass="24494">MQVVRACVGMKFPHGQPLGTEPRLEEIPIDDRYPQNLYHGDMHGGNGKSEGWSLHWQLLPALELTRRVIVLIGAPGDFREHALIPPVKLIDFAFTTQDSQGDQRNLMDASRHMLNLITGQSHGFDNMRKVYKGVETTAIALLPYGGQIPYPTLDPELRDLVISCLAYRPDNRPALERVFEICKNGVRKGAAFYGRNAHRETDEAVRNHLQQLLFNVS</sequence>
<protein>
    <submittedName>
        <fullName evidence="1">Putative kinase domain protein</fullName>
    </submittedName>
</protein>
<gene>
    <name evidence="1" type="ORF">SAMD00023353_4800530</name>
</gene>
<dbReference type="AlphaFoldDB" id="A0A1S8AAP1"/>
<keyword evidence="1" id="KW-0808">Transferase</keyword>
<keyword evidence="1" id="KW-0418">Kinase</keyword>
<reference evidence="1" key="1">
    <citation type="submission" date="2016-03" db="EMBL/GenBank/DDBJ databases">
        <title>Draft genome sequence of Rosellinia necatrix.</title>
        <authorList>
            <person name="Kanematsu S."/>
        </authorList>
    </citation>
    <scope>NUCLEOTIDE SEQUENCE [LARGE SCALE GENOMIC DNA]</scope>
    <source>
        <strain evidence="1">W97</strain>
    </source>
</reference>
<dbReference type="Proteomes" id="UP000054516">
    <property type="component" value="Unassembled WGS sequence"/>
</dbReference>